<dbReference type="Gene3D" id="3.40.50.1820">
    <property type="entry name" value="alpha/beta hydrolase"/>
    <property type="match status" value="1"/>
</dbReference>
<gene>
    <name evidence="3" type="ORF">B0A48_00317</name>
</gene>
<reference evidence="4" key="1">
    <citation type="submission" date="2017-03" db="EMBL/GenBank/DDBJ databases">
        <title>Genomes of endolithic fungi from Antarctica.</title>
        <authorList>
            <person name="Coleine C."/>
            <person name="Masonjones S."/>
            <person name="Stajich J.E."/>
        </authorList>
    </citation>
    <scope>NUCLEOTIDE SEQUENCE [LARGE SCALE GENOMIC DNA]</scope>
    <source>
        <strain evidence="4">CCFEE 5527</strain>
    </source>
</reference>
<dbReference type="AlphaFoldDB" id="A0A1V8TU67"/>
<feature type="region of interest" description="Disordered" evidence="1">
    <location>
        <begin position="93"/>
        <end position="136"/>
    </location>
</feature>
<evidence type="ECO:0000256" key="1">
    <source>
        <dbReference type="SAM" id="MobiDB-lite"/>
    </source>
</evidence>
<dbReference type="InterPro" id="IPR029058">
    <property type="entry name" value="AB_hydrolase_fold"/>
</dbReference>
<feature type="domain" description="AB hydrolase-1" evidence="2">
    <location>
        <begin position="553"/>
        <end position="766"/>
    </location>
</feature>
<proteinExistence type="predicted"/>
<dbReference type="SUPFAM" id="SSF53474">
    <property type="entry name" value="alpha/beta-Hydrolases"/>
    <property type="match status" value="1"/>
</dbReference>
<evidence type="ECO:0000313" key="4">
    <source>
        <dbReference type="Proteomes" id="UP000192596"/>
    </source>
</evidence>
<evidence type="ECO:0000259" key="2">
    <source>
        <dbReference type="Pfam" id="PF12697"/>
    </source>
</evidence>
<dbReference type="PANTHER" id="PTHR37017:SF11">
    <property type="entry name" value="ESTERASE_LIPASE_THIOESTERASE DOMAIN-CONTAINING PROTEIN"/>
    <property type="match status" value="1"/>
</dbReference>
<dbReference type="STRING" id="1507870.A0A1V8TU67"/>
<sequence>MTYSVSGFTIHRRPMPMLPHGAGSAVTKPDVPPREAIEQMKDVARRRFAAKYGPWPTPTKPEVLASMTRDQPDNRIERIEQMKETARQRFLAKHPPRWPAKPEVAASTTREQTDDSILSGVSDETKSNSTFVSDTDDTPVHSHLLVEHDADHDGRRLLLDLLANDPLRHQHWLTTAESTIAFYVYNKWERCTDDRSSYSEWLARSIPPAYNLYDSIADLAEEIFKTCNGIDATPRPQTLSPAALRAFLDPLEQLFTAEGLSTLEEEEYNARKATALAALKAAFRAAHEKPAAPAVEVPRSVSPSSFVGSLVDAVKVATRSVVQNALPAAKKILQRVSSIFPFRFQAPAPQRNKRFRTPGLYNIDDKQAFHKQTAELRQSGYIPDGSGRTARNWYLESHEVAQKRALCAIPWEDITADVTVTTTLTDDAVLEMSTEESRYFAETIRHIPRCQAYDDGSICTEVLWQRYEDAAGAKNTDETGITNHSTLSTASTVGSVIDQQCLDLQHARTATATISTHMDLFNPSVRYLLGHDRETYPPTPTRRLSQSCPFGPLIAYLSIHGYSCLPIGLPSTHSATPATFANDVTTIHAANTGALAVKNVVLVAQSFGGITGLSSLENLTPAARERAGYAMAVTQVCLISAFLGFRRASVLEMLGDRLVPISEIREDWCYVGPKSPREYFIHDLPAEEAEKWAAVLKPCSLNASLGKVTHEGWREVAVSYLVCKQDQTNTEEFQRWSIGEAKRNGVAFRVEEIESSHCPFLSQVERTGDFVRRGVGGDV</sequence>
<dbReference type="OrthoDB" id="1263307at2759"/>
<dbReference type="Pfam" id="PF12697">
    <property type="entry name" value="Abhydrolase_6"/>
    <property type="match status" value="1"/>
</dbReference>
<dbReference type="InParanoid" id="A0A1V8TU67"/>
<dbReference type="Proteomes" id="UP000192596">
    <property type="component" value="Unassembled WGS sequence"/>
</dbReference>
<name>A0A1V8TU67_9PEZI</name>
<protein>
    <recommendedName>
        <fullName evidence="2">AB hydrolase-1 domain-containing protein</fullName>
    </recommendedName>
</protein>
<dbReference type="InterPro" id="IPR000073">
    <property type="entry name" value="AB_hydrolase_1"/>
</dbReference>
<comment type="caution">
    <text evidence="3">The sequence shown here is derived from an EMBL/GenBank/DDBJ whole genome shotgun (WGS) entry which is preliminary data.</text>
</comment>
<dbReference type="PANTHER" id="PTHR37017">
    <property type="entry name" value="AB HYDROLASE-1 DOMAIN-CONTAINING PROTEIN-RELATED"/>
    <property type="match status" value="1"/>
</dbReference>
<dbReference type="EMBL" id="NAJO01000001">
    <property type="protein sequence ID" value="OQO14935.1"/>
    <property type="molecule type" value="Genomic_DNA"/>
</dbReference>
<accession>A0A1V8TU67</accession>
<evidence type="ECO:0000313" key="3">
    <source>
        <dbReference type="EMBL" id="OQO14935.1"/>
    </source>
</evidence>
<keyword evidence="4" id="KW-1185">Reference proteome</keyword>
<organism evidence="3 4">
    <name type="scientific">Cryoendolithus antarcticus</name>
    <dbReference type="NCBI Taxonomy" id="1507870"/>
    <lineage>
        <taxon>Eukaryota</taxon>
        <taxon>Fungi</taxon>
        <taxon>Dikarya</taxon>
        <taxon>Ascomycota</taxon>
        <taxon>Pezizomycotina</taxon>
        <taxon>Dothideomycetes</taxon>
        <taxon>Dothideomycetidae</taxon>
        <taxon>Cladosporiales</taxon>
        <taxon>Cladosporiaceae</taxon>
        <taxon>Cryoendolithus</taxon>
    </lineage>
</organism>
<dbReference type="InterPro" id="IPR052897">
    <property type="entry name" value="Sec-Metab_Biosynth_Hydrolase"/>
</dbReference>